<evidence type="ECO:0000256" key="14">
    <source>
        <dbReference type="ARBA" id="ARBA00023075"/>
    </source>
</evidence>
<dbReference type="EMBL" id="EU427341">
    <property type="protein sequence ID" value="ABZ02073.1"/>
    <property type="molecule type" value="Genomic_DNA"/>
</dbReference>
<evidence type="ECO:0000256" key="3">
    <source>
        <dbReference type="ARBA" id="ARBA00007012"/>
    </source>
</evidence>
<evidence type="ECO:0000256" key="11">
    <source>
        <dbReference type="ARBA" id="ARBA00022982"/>
    </source>
</evidence>
<evidence type="ECO:0000256" key="4">
    <source>
        <dbReference type="ARBA" id="ARBA00012944"/>
    </source>
</evidence>
<evidence type="ECO:0000259" key="19">
    <source>
        <dbReference type="Pfam" id="PF00361"/>
    </source>
</evidence>
<feature type="domain" description="NADH:quinone oxidoreductase/Mrp antiporter transmembrane" evidence="19">
    <location>
        <begin position="23"/>
        <end position="272"/>
    </location>
</feature>
<evidence type="ECO:0000256" key="1">
    <source>
        <dbReference type="ARBA" id="ARBA00003257"/>
    </source>
</evidence>
<comment type="subcellular location">
    <subcellularLocation>
        <location evidence="2 18">Mitochondrion inner membrane</location>
        <topology evidence="2 18">Multi-pass membrane protein</topology>
    </subcellularLocation>
</comment>
<dbReference type="EC" id="7.1.1.2" evidence="4 18"/>
<keyword evidence="13 18" id="KW-0520">NAD</keyword>
<dbReference type="CTD" id="4536"/>
<keyword evidence="11 18" id="KW-0249">Electron transport</keyword>
<evidence type="ECO:0000313" key="20">
    <source>
        <dbReference type="EMBL" id="ABZ02073.1"/>
    </source>
</evidence>
<evidence type="ECO:0000256" key="10">
    <source>
        <dbReference type="ARBA" id="ARBA00022967"/>
    </source>
</evidence>
<keyword evidence="16 18" id="KW-0472">Membrane</keyword>
<reference evidence="20" key="1">
    <citation type="journal article" date="2008" name="BMC Genomics">
        <title>Comparative and phylogenomic studies on the mitochondrial genomes of Pentatomomorpha (Insecta: Hemiptera: Heteroptera).</title>
        <authorList>
            <person name="Hua J."/>
            <person name="Li M."/>
            <person name="Dong P."/>
            <person name="Cui Y."/>
            <person name="Xie Q."/>
            <person name="Bu W."/>
        </authorList>
    </citation>
    <scope>NUCLEOTIDE SEQUENCE</scope>
</reference>
<comment type="function">
    <text evidence="18">Core subunit of the mitochondrial membrane respiratory chain NADH dehydrogenase (Complex I) which catalyzes electron transfer from NADH through the respiratory chain, using ubiquinone as an electron acceptor. Essential for the catalytic activity and assembly of complex I.</text>
</comment>
<evidence type="ECO:0000256" key="16">
    <source>
        <dbReference type="ARBA" id="ARBA00023136"/>
    </source>
</evidence>
<comment type="catalytic activity">
    <reaction evidence="17 18">
        <text>a ubiquinone + NADH + 5 H(+)(in) = a ubiquinol + NAD(+) + 4 H(+)(out)</text>
        <dbReference type="Rhea" id="RHEA:29091"/>
        <dbReference type="Rhea" id="RHEA-COMP:9565"/>
        <dbReference type="Rhea" id="RHEA-COMP:9566"/>
        <dbReference type="ChEBI" id="CHEBI:15378"/>
        <dbReference type="ChEBI" id="CHEBI:16389"/>
        <dbReference type="ChEBI" id="CHEBI:17976"/>
        <dbReference type="ChEBI" id="CHEBI:57540"/>
        <dbReference type="ChEBI" id="CHEBI:57945"/>
        <dbReference type="EC" id="7.1.1.2"/>
    </reaction>
</comment>
<evidence type="ECO:0000256" key="13">
    <source>
        <dbReference type="ARBA" id="ARBA00023027"/>
    </source>
</evidence>
<dbReference type="Pfam" id="PF00361">
    <property type="entry name" value="Proton_antipo_M"/>
    <property type="match status" value="1"/>
</dbReference>
<evidence type="ECO:0000256" key="2">
    <source>
        <dbReference type="ARBA" id="ARBA00004448"/>
    </source>
</evidence>
<dbReference type="GO" id="GO:0008137">
    <property type="term" value="F:NADH dehydrogenase (ubiquinone) activity"/>
    <property type="evidence" value="ECO:0007669"/>
    <property type="project" value="UniProtKB-EC"/>
</dbReference>
<gene>
    <name evidence="20" type="primary">ND2</name>
</gene>
<dbReference type="PANTHER" id="PTHR46552">
    <property type="entry name" value="NADH-UBIQUINONE OXIDOREDUCTASE CHAIN 2"/>
    <property type="match status" value="1"/>
</dbReference>
<keyword evidence="15 18" id="KW-0496">Mitochondrion</keyword>
<dbReference type="GO" id="GO:0006120">
    <property type="term" value="P:mitochondrial electron transport, NADH to ubiquinone"/>
    <property type="evidence" value="ECO:0007669"/>
    <property type="project" value="InterPro"/>
</dbReference>
<dbReference type="AlphaFoldDB" id="B7SMH9"/>
<dbReference type="InterPro" id="IPR001750">
    <property type="entry name" value="ND/Mrp_TM"/>
</dbReference>
<protein>
    <recommendedName>
        <fullName evidence="5 18">NADH-ubiquinone oxidoreductase chain 2</fullName>
        <ecNumber evidence="4 18">7.1.1.2</ecNumber>
    </recommendedName>
</protein>
<evidence type="ECO:0000256" key="17">
    <source>
        <dbReference type="ARBA" id="ARBA00049551"/>
    </source>
</evidence>
<keyword evidence="14 18" id="KW-0830">Ubiquinone</keyword>
<evidence type="ECO:0000256" key="5">
    <source>
        <dbReference type="ARBA" id="ARBA00021008"/>
    </source>
</evidence>
<dbReference type="InterPro" id="IPR003917">
    <property type="entry name" value="NADH_UbQ_OxRdtase_chain2"/>
</dbReference>
<evidence type="ECO:0000256" key="6">
    <source>
        <dbReference type="ARBA" id="ARBA00022448"/>
    </source>
</evidence>
<name>B7SMH9_ORINI</name>
<comment type="function">
    <text evidence="1">Core subunit of the mitochondrial membrane respiratory chain NADH dehydrogenase (Complex I) that is believed to belong to the minimal assembly required for catalysis. Complex I functions in the transfer of electrons from NADH to the respiratory chain. The immediate electron acceptor for the enzyme is believed to be ubiquinone.</text>
</comment>
<dbReference type="PANTHER" id="PTHR46552:SF1">
    <property type="entry name" value="NADH-UBIQUINONE OXIDOREDUCTASE CHAIN 2"/>
    <property type="match status" value="1"/>
</dbReference>
<evidence type="ECO:0000256" key="18">
    <source>
        <dbReference type="RuleBase" id="RU003403"/>
    </source>
</evidence>
<dbReference type="InterPro" id="IPR050175">
    <property type="entry name" value="Complex_I_Subunit_2"/>
</dbReference>
<keyword evidence="10 18" id="KW-1278">Translocase</keyword>
<keyword evidence="12 18" id="KW-1133">Transmembrane helix</keyword>
<feature type="transmembrane region" description="Helical" evidence="18">
    <location>
        <begin position="302"/>
        <end position="320"/>
    </location>
</feature>
<evidence type="ECO:0000256" key="12">
    <source>
        <dbReference type="ARBA" id="ARBA00022989"/>
    </source>
</evidence>
<feature type="transmembrane region" description="Helical" evidence="18">
    <location>
        <begin position="225"/>
        <end position="245"/>
    </location>
</feature>
<proteinExistence type="inferred from homology"/>
<accession>B7SMH9</accession>
<feature type="transmembrane region" description="Helical" evidence="18">
    <location>
        <begin position="257"/>
        <end position="277"/>
    </location>
</feature>
<evidence type="ECO:0000256" key="7">
    <source>
        <dbReference type="ARBA" id="ARBA00022660"/>
    </source>
</evidence>
<evidence type="ECO:0000256" key="9">
    <source>
        <dbReference type="ARBA" id="ARBA00022792"/>
    </source>
</evidence>
<organism evidence="20">
    <name type="scientific">Orius niger</name>
    <name type="common">Predatory bug</name>
    <dbReference type="NCBI Taxonomy" id="82746"/>
    <lineage>
        <taxon>Eukaryota</taxon>
        <taxon>Metazoa</taxon>
        <taxon>Ecdysozoa</taxon>
        <taxon>Arthropoda</taxon>
        <taxon>Hexapoda</taxon>
        <taxon>Insecta</taxon>
        <taxon>Pterygota</taxon>
        <taxon>Neoptera</taxon>
        <taxon>Paraneoptera</taxon>
        <taxon>Hemiptera</taxon>
        <taxon>Heteroptera</taxon>
        <taxon>Panheteroptera</taxon>
        <taxon>Cimicomorpha</taxon>
        <taxon>Anthocoridae</taxon>
        <taxon>Anthocorinae</taxon>
        <taxon>Orius</taxon>
    </lineage>
</organism>
<keyword evidence="7 18" id="KW-0679">Respiratory chain</keyword>
<keyword evidence="9 18" id="KW-0999">Mitochondrion inner membrane</keyword>
<dbReference type="PRINTS" id="PR01436">
    <property type="entry name" value="NADHDHGNASE2"/>
</dbReference>
<geneLocation type="mitochondrion" evidence="20"/>
<comment type="similarity">
    <text evidence="3 18">Belongs to the complex I subunit 2 family.</text>
</comment>
<evidence type="ECO:0000256" key="15">
    <source>
        <dbReference type="ARBA" id="ARBA00023128"/>
    </source>
</evidence>
<dbReference type="GO" id="GO:0005743">
    <property type="term" value="C:mitochondrial inner membrane"/>
    <property type="evidence" value="ECO:0007669"/>
    <property type="project" value="UniProtKB-SubCell"/>
</dbReference>
<sequence length="321" mass="37895">MKMYTKMMFMMMMVMGTMITLSSNTWLSMWMGLEINMMAFIPMIYKMKNNKSAESSMIYFLTQSMSSMIMLFSISMNFMMENNILLIMSLMIKMGAAPFHMWFTEMINKMSWMNCLVLMTWQKVAPMFIMSNTSSKMIIVSSLMSTIIGAMGGLNQTSIRKIMAFSSINHMGWMMMCTLFNNNLWMFYLTIYSMMMVPLTLMFSNNMIMHTSQMMNSMKTMIEKMNITCMMLSMGGMPPMIGFLPKWMAINSMMSNNMYMIMTMMIMMSMITLFYYMRITMSTMMIFEVQKKWMMLKQKNKIYPMIMIMMNLMLTTMMLLF</sequence>
<keyword evidence="8 18" id="KW-0812">Transmembrane</keyword>
<feature type="transmembrane region" description="Helical" evidence="18">
    <location>
        <begin position="184"/>
        <end position="204"/>
    </location>
</feature>
<dbReference type="GeneID" id="7670252"/>
<keyword evidence="6" id="KW-0813">Transport</keyword>
<evidence type="ECO:0000256" key="8">
    <source>
        <dbReference type="ARBA" id="ARBA00022692"/>
    </source>
</evidence>
<dbReference type="RefSeq" id="YP_002727936.1">
    <property type="nucleotide sequence ID" value="NC_012429.1"/>
</dbReference>